<name>A0A7C9M9X0_9RHOB</name>
<accession>A0A7C9M9X0</accession>
<keyword evidence="1" id="KW-0812">Transmembrane</keyword>
<evidence type="ECO:0000313" key="2">
    <source>
        <dbReference type="EMBL" id="MXQ07593.1"/>
    </source>
</evidence>
<keyword evidence="1" id="KW-1133">Transmembrane helix</keyword>
<feature type="transmembrane region" description="Helical" evidence="1">
    <location>
        <begin position="117"/>
        <end position="135"/>
    </location>
</feature>
<gene>
    <name evidence="2" type="ORF">GQ651_07015</name>
</gene>
<sequence>MKGMTAMSLEEKQRRGFEDRLGRIRACASNTMGEVHIGPSEDRRYAEGKPKNRVRVKSRKAKQVKVGEGSNKVLVPVAVVLGILAMFVGLAATFQLFDPRGLLQLPSPHAALDPYMSYAPFAFGLPLALAFAWTFQLNNFLRRAALIGGLAVGFVYHPQLVDRFPGTHVAAFNKEYVKTVRSDLRAPTG</sequence>
<evidence type="ECO:0000313" key="3">
    <source>
        <dbReference type="Proteomes" id="UP000480350"/>
    </source>
</evidence>
<organism evidence="2 3">
    <name type="scientific">Kangsaoukella pontilimi</name>
    <dbReference type="NCBI Taxonomy" id="2691042"/>
    <lineage>
        <taxon>Bacteria</taxon>
        <taxon>Pseudomonadati</taxon>
        <taxon>Pseudomonadota</taxon>
        <taxon>Alphaproteobacteria</taxon>
        <taxon>Rhodobacterales</taxon>
        <taxon>Paracoccaceae</taxon>
        <taxon>Kangsaoukella</taxon>
    </lineage>
</organism>
<reference evidence="2 3" key="1">
    <citation type="submission" date="2019-12" db="EMBL/GenBank/DDBJ databases">
        <authorList>
            <person name="Lee S.D."/>
        </authorList>
    </citation>
    <scope>NUCLEOTIDE SEQUENCE [LARGE SCALE GENOMIC DNA]</scope>
    <source>
        <strain evidence="2 3">GH1-50</strain>
    </source>
</reference>
<keyword evidence="1" id="KW-0472">Membrane</keyword>
<dbReference type="RefSeq" id="WP_160763458.1">
    <property type="nucleotide sequence ID" value="NZ_WUPT01000001.1"/>
</dbReference>
<evidence type="ECO:0000256" key="1">
    <source>
        <dbReference type="SAM" id="Phobius"/>
    </source>
</evidence>
<feature type="transmembrane region" description="Helical" evidence="1">
    <location>
        <begin position="73"/>
        <end position="97"/>
    </location>
</feature>
<proteinExistence type="predicted"/>
<keyword evidence="3" id="KW-1185">Reference proteome</keyword>
<dbReference type="EMBL" id="WUPT01000001">
    <property type="protein sequence ID" value="MXQ07593.1"/>
    <property type="molecule type" value="Genomic_DNA"/>
</dbReference>
<dbReference type="Proteomes" id="UP000480350">
    <property type="component" value="Unassembled WGS sequence"/>
</dbReference>
<dbReference type="AlphaFoldDB" id="A0A7C9M9X0"/>
<comment type="caution">
    <text evidence="2">The sequence shown here is derived from an EMBL/GenBank/DDBJ whole genome shotgun (WGS) entry which is preliminary data.</text>
</comment>
<protein>
    <submittedName>
        <fullName evidence="2">Uncharacterized protein</fullName>
    </submittedName>
</protein>
<reference evidence="2 3" key="2">
    <citation type="submission" date="2020-03" db="EMBL/GenBank/DDBJ databases">
        <title>Kangsaoukella pontilimi gen. nov., sp. nov., a new member of the family Rhodobacteraceae isolated from a tidal mudflat.</title>
        <authorList>
            <person name="Kim I.S."/>
        </authorList>
    </citation>
    <scope>NUCLEOTIDE SEQUENCE [LARGE SCALE GENOMIC DNA]</scope>
    <source>
        <strain evidence="2 3">GH1-50</strain>
    </source>
</reference>